<dbReference type="PANTHER" id="PTHR46211:SF1">
    <property type="entry name" value="GLYCEROPHOSPHODIESTER PHOSPHODIESTERASE, CYTOPLASMIC"/>
    <property type="match status" value="1"/>
</dbReference>
<name>A0A917NI38_9BACL</name>
<dbReference type="RefSeq" id="WP_188881547.1">
    <property type="nucleotide sequence ID" value="NZ_BMOY01000011.1"/>
</dbReference>
<protein>
    <submittedName>
        <fullName evidence="2">Glycerophosphoryl diester phosphodiesterase</fullName>
    </submittedName>
</protein>
<dbReference type="AlphaFoldDB" id="A0A917NI38"/>
<dbReference type="Pfam" id="PF03009">
    <property type="entry name" value="GDPD"/>
    <property type="match status" value="1"/>
</dbReference>
<dbReference type="Gene3D" id="3.20.20.190">
    <property type="entry name" value="Phosphatidylinositol (PI) phosphodiesterase"/>
    <property type="match status" value="1"/>
</dbReference>
<dbReference type="GO" id="GO:0006629">
    <property type="term" value="P:lipid metabolic process"/>
    <property type="evidence" value="ECO:0007669"/>
    <property type="project" value="InterPro"/>
</dbReference>
<evidence type="ECO:0000313" key="3">
    <source>
        <dbReference type="Proteomes" id="UP000637695"/>
    </source>
</evidence>
<dbReference type="InterPro" id="IPR017946">
    <property type="entry name" value="PLC-like_Pdiesterase_TIM-brl"/>
</dbReference>
<dbReference type="GO" id="GO:0008081">
    <property type="term" value="F:phosphoric diester hydrolase activity"/>
    <property type="evidence" value="ECO:0007669"/>
    <property type="project" value="InterPro"/>
</dbReference>
<dbReference type="Proteomes" id="UP000637695">
    <property type="component" value="Unassembled WGS sequence"/>
</dbReference>
<organism evidence="2 3">
    <name type="scientific">Alicyclobacillus cellulosilyticus</name>
    <dbReference type="NCBI Taxonomy" id="1003997"/>
    <lineage>
        <taxon>Bacteria</taxon>
        <taxon>Bacillati</taxon>
        <taxon>Bacillota</taxon>
        <taxon>Bacilli</taxon>
        <taxon>Bacillales</taxon>
        <taxon>Alicyclobacillaceae</taxon>
        <taxon>Alicyclobacillus</taxon>
    </lineage>
</organism>
<dbReference type="SUPFAM" id="SSF51695">
    <property type="entry name" value="PLC-like phosphodiesterases"/>
    <property type="match status" value="1"/>
</dbReference>
<sequence>MEVWAHRGFSAQYPENTLVAFAAALQAGADGIELDVHLTADGELAVIHDHDVSRTTDGRGVIEWMRWAELRRLDAGGWFHPRFRGERIPSLAEVLALVQRHPRPVAVNIELKTAALRGDALAQRVWQVVVQHGMAERVWISSFNHLALAALKARHPEARIAPLYMEALVEPWRYAQGFGAAAVHPEAVTLDEALVRDIHRAGLRVHVWTVNDAARLRELRDWGVDAVITDRPDIALALR</sequence>
<dbReference type="PANTHER" id="PTHR46211">
    <property type="entry name" value="GLYCEROPHOSPHORYL DIESTER PHOSPHODIESTERASE"/>
    <property type="match status" value="1"/>
</dbReference>
<reference evidence="2" key="1">
    <citation type="journal article" date="2014" name="Int. J. Syst. Evol. Microbiol.">
        <title>Complete genome sequence of Corynebacterium casei LMG S-19264T (=DSM 44701T), isolated from a smear-ripened cheese.</title>
        <authorList>
            <consortium name="US DOE Joint Genome Institute (JGI-PGF)"/>
            <person name="Walter F."/>
            <person name="Albersmeier A."/>
            <person name="Kalinowski J."/>
            <person name="Ruckert C."/>
        </authorList>
    </citation>
    <scope>NUCLEOTIDE SEQUENCE</scope>
    <source>
        <strain evidence="2">JCM 18487</strain>
    </source>
</reference>
<proteinExistence type="predicted"/>
<evidence type="ECO:0000313" key="2">
    <source>
        <dbReference type="EMBL" id="GGJ02866.1"/>
    </source>
</evidence>
<evidence type="ECO:0000259" key="1">
    <source>
        <dbReference type="PROSITE" id="PS51704"/>
    </source>
</evidence>
<dbReference type="PROSITE" id="PS51704">
    <property type="entry name" value="GP_PDE"/>
    <property type="match status" value="1"/>
</dbReference>
<keyword evidence="3" id="KW-1185">Reference proteome</keyword>
<comment type="caution">
    <text evidence="2">The sequence shown here is derived from an EMBL/GenBank/DDBJ whole genome shotgun (WGS) entry which is preliminary data.</text>
</comment>
<gene>
    <name evidence="2" type="primary">glpQ</name>
    <name evidence="2" type="ORF">GCM10010885_10190</name>
</gene>
<feature type="domain" description="GP-PDE" evidence="1">
    <location>
        <begin position="1"/>
        <end position="239"/>
    </location>
</feature>
<dbReference type="InterPro" id="IPR030395">
    <property type="entry name" value="GP_PDE_dom"/>
</dbReference>
<reference evidence="2" key="2">
    <citation type="submission" date="2020-09" db="EMBL/GenBank/DDBJ databases">
        <authorList>
            <person name="Sun Q."/>
            <person name="Ohkuma M."/>
        </authorList>
    </citation>
    <scope>NUCLEOTIDE SEQUENCE</scope>
    <source>
        <strain evidence="2">JCM 18487</strain>
    </source>
</reference>
<accession>A0A917NI38</accession>
<dbReference type="EMBL" id="BMOY01000011">
    <property type="protein sequence ID" value="GGJ02866.1"/>
    <property type="molecule type" value="Genomic_DNA"/>
</dbReference>